<dbReference type="InterPro" id="IPR013154">
    <property type="entry name" value="ADH-like_N"/>
</dbReference>
<dbReference type="OrthoDB" id="9785812at2"/>
<dbReference type="PANTHER" id="PTHR48106:SF13">
    <property type="entry name" value="QUINONE OXIDOREDUCTASE-RELATED"/>
    <property type="match status" value="1"/>
</dbReference>
<keyword evidence="3 7" id="KW-0560">Oxidoreductase</keyword>
<keyword evidence="2" id="KW-0521">NADP</keyword>
<dbReference type="SUPFAM" id="SSF50129">
    <property type="entry name" value="GroES-like"/>
    <property type="match status" value="1"/>
</dbReference>
<accession>A0A7Z0VPQ3</accession>
<dbReference type="SMART" id="SM00829">
    <property type="entry name" value="PKS_ER"/>
    <property type="match status" value="1"/>
</dbReference>
<name>A0A7Z0VPQ3_9GAMM</name>
<comment type="caution">
    <text evidence="7">The sequence shown here is derived from an EMBL/GenBank/DDBJ whole genome shotgun (WGS) entry which is preliminary data.</text>
</comment>
<dbReference type="Pfam" id="PF00107">
    <property type="entry name" value="ADH_zinc_N"/>
    <property type="match status" value="1"/>
</dbReference>
<dbReference type="AlphaFoldDB" id="A0A7Z0VPQ3"/>
<evidence type="ECO:0000313" key="8">
    <source>
        <dbReference type="Proteomes" id="UP000094769"/>
    </source>
</evidence>
<dbReference type="InterPro" id="IPR013149">
    <property type="entry name" value="ADH-like_C"/>
</dbReference>
<dbReference type="Gene3D" id="3.90.180.10">
    <property type="entry name" value="Medium-chain alcohol dehydrogenases, catalytic domain"/>
    <property type="match status" value="1"/>
</dbReference>
<organism evidence="7 8">
    <name type="scientific">Candidatus Thiodiazotropha endolucinida</name>
    <dbReference type="NCBI Taxonomy" id="1655433"/>
    <lineage>
        <taxon>Bacteria</taxon>
        <taxon>Pseudomonadati</taxon>
        <taxon>Pseudomonadota</taxon>
        <taxon>Gammaproteobacteria</taxon>
        <taxon>Chromatiales</taxon>
        <taxon>Sedimenticolaceae</taxon>
        <taxon>Candidatus Thiodiazotropha</taxon>
    </lineage>
</organism>
<dbReference type="CDD" id="cd05286">
    <property type="entry name" value="QOR2"/>
    <property type="match status" value="1"/>
</dbReference>
<dbReference type="NCBIfam" id="NF008024">
    <property type="entry name" value="PRK10754.1"/>
    <property type="match status" value="1"/>
</dbReference>
<dbReference type="EMBL" id="MARB01000001">
    <property type="protein sequence ID" value="ODJ89627.1"/>
    <property type="molecule type" value="Genomic_DNA"/>
</dbReference>
<protein>
    <recommendedName>
        <fullName evidence="4">NADPH:quinone reductase</fullName>
        <ecNumber evidence="4">1.6.5.5</ecNumber>
    </recommendedName>
</protein>
<dbReference type="SUPFAM" id="SSF51735">
    <property type="entry name" value="NAD(P)-binding Rossmann-fold domains"/>
    <property type="match status" value="1"/>
</dbReference>
<dbReference type="EC" id="1.6.5.5" evidence="4"/>
<dbReference type="GO" id="GO:0003960">
    <property type="term" value="F:quinone reductase (NADPH) activity"/>
    <property type="evidence" value="ECO:0007669"/>
    <property type="project" value="UniProtKB-EC"/>
</dbReference>
<proteinExistence type="inferred from homology"/>
<sequence>MNHALMVYEYGGSDTLQWQEVQLAKPASGEVRIRHSAVGLNFIDVYHRTGLYPAGKLPFIPGLEAAGTVESVGESVTGFAPGDRVAYAGGPLGAYAESRNFPAERLIKLPDGIGERQAAAMMLKGMTAEYLIRRTYPVQAGETILVHAAAGGVGQLLCQWAVALGAEVIATVGSEQKAEVVRNLGCNHIINYRSEDIVDRVRAITDGAGVPVVYDSVGRDTFQASLSALAPRGTLVSFGQASGKVPPFDITQLSSKGSLYLTRPTLFDYTRTREQLLQSSGALFDAILGGEIKLEIAQEYPLREAARAHQALESRMTRGSTLLLPD</sequence>
<evidence type="ECO:0000256" key="1">
    <source>
        <dbReference type="ARBA" id="ARBA00010371"/>
    </source>
</evidence>
<dbReference type="InterPro" id="IPR020843">
    <property type="entry name" value="ER"/>
</dbReference>
<feature type="domain" description="Enoyl reductase (ER)" evidence="6">
    <location>
        <begin position="11"/>
        <end position="323"/>
    </location>
</feature>
<evidence type="ECO:0000256" key="5">
    <source>
        <dbReference type="ARBA" id="ARBA00048980"/>
    </source>
</evidence>
<reference evidence="7 8" key="1">
    <citation type="submission" date="2016-06" db="EMBL/GenBank/DDBJ databases">
        <title>Genome sequence of endosymbiont of Candidatus Endolucinida thiodiazotropha.</title>
        <authorList>
            <person name="Poehlein A."/>
            <person name="Koenig S."/>
            <person name="Heiden S.E."/>
            <person name="Thuermer A."/>
            <person name="Voget S."/>
            <person name="Daniel R."/>
            <person name="Markert S."/>
            <person name="Gros O."/>
            <person name="Schweder T."/>
        </authorList>
    </citation>
    <scope>NUCLEOTIDE SEQUENCE [LARGE SCALE GENOMIC DNA]</scope>
    <source>
        <strain evidence="7 8">COS</strain>
    </source>
</reference>
<dbReference type="PANTHER" id="PTHR48106">
    <property type="entry name" value="QUINONE OXIDOREDUCTASE PIG3-RELATED"/>
    <property type="match status" value="1"/>
</dbReference>
<dbReference type="RefSeq" id="WP_069120591.1">
    <property type="nucleotide sequence ID" value="NZ_MARB01000001.1"/>
</dbReference>
<evidence type="ECO:0000256" key="4">
    <source>
        <dbReference type="ARBA" id="ARBA00038919"/>
    </source>
</evidence>
<dbReference type="GO" id="GO:0035925">
    <property type="term" value="F:mRNA 3'-UTR AU-rich region binding"/>
    <property type="evidence" value="ECO:0007669"/>
    <property type="project" value="TreeGrafter"/>
</dbReference>
<dbReference type="GO" id="GO:0005829">
    <property type="term" value="C:cytosol"/>
    <property type="evidence" value="ECO:0007669"/>
    <property type="project" value="TreeGrafter"/>
</dbReference>
<dbReference type="FunFam" id="3.40.50.720:FF:000053">
    <property type="entry name" value="Quinone oxidoreductase 1"/>
    <property type="match status" value="1"/>
</dbReference>
<gene>
    <name evidence="7" type="primary">qorA_1</name>
    <name evidence="7" type="ORF">CODIS_01870</name>
</gene>
<dbReference type="InterPro" id="IPR036291">
    <property type="entry name" value="NAD(P)-bd_dom_sf"/>
</dbReference>
<evidence type="ECO:0000256" key="2">
    <source>
        <dbReference type="ARBA" id="ARBA00022857"/>
    </source>
</evidence>
<evidence type="ECO:0000313" key="7">
    <source>
        <dbReference type="EMBL" id="ODJ89627.1"/>
    </source>
</evidence>
<dbReference type="InterPro" id="IPR011032">
    <property type="entry name" value="GroES-like_sf"/>
</dbReference>
<dbReference type="InterPro" id="IPR047618">
    <property type="entry name" value="QOR-like"/>
</dbReference>
<keyword evidence="8" id="KW-1185">Reference proteome</keyword>
<evidence type="ECO:0000256" key="3">
    <source>
        <dbReference type="ARBA" id="ARBA00023002"/>
    </source>
</evidence>
<dbReference type="Pfam" id="PF08240">
    <property type="entry name" value="ADH_N"/>
    <property type="match status" value="1"/>
</dbReference>
<comment type="catalytic activity">
    <reaction evidence="5">
        <text>2 a quinone + NADPH + H(+) = 2 a 1,4-benzosemiquinone + NADP(+)</text>
        <dbReference type="Rhea" id="RHEA:14269"/>
        <dbReference type="ChEBI" id="CHEBI:15378"/>
        <dbReference type="ChEBI" id="CHEBI:57783"/>
        <dbReference type="ChEBI" id="CHEBI:58349"/>
        <dbReference type="ChEBI" id="CHEBI:132124"/>
        <dbReference type="ChEBI" id="CHEBI:134225"/>
        <dbReference type="EC" id="1.6.5.5"/>
    </reaction>
</comment>
<dbReference type="Proteomes" id="UP000094769">
    <property type="component" value="Unassembled WGS sequence"/>
</dbReference>
<dbReference type="Gene3D" id="3.40.50.720">
    <property type="entry name" value="NAD(P)-binding Rossmann-like Domain"/>
    <property type="match status" value="1"/>
</dbReference>
<comment type="similarity">
    <text evidence="1">Belongs to the zinc-containing alcohol dehydrogenase family. Quinone oxidoreductase subfamily.</text>
</comment>
<evidence type="ECO:0000259" key="6">
    <source>
        <dbReference type="SMART" id="SM00829"/>
    </source>
</evidence>
<dbReference type="GO" id="GO:0070402">
    <property type="term" value="F:NADPH binding"/>
    <property type="evidence" value="ECO:0007669"/>
    <property type="project" value="TreeGrafter"/>
</dbReference>